<dbReference type="GO" id="GO:0051920">
    <property type="term" value="F:peroxiredoxin activity"/>
    <property type="evidence" value="ECO:0007669"/>
    <property type="project" value="InterPro"/>
</dbReference>
<dbReference type="NCBIfam" id="TIGR02425">
    <property type="entry name" value="decarb_PcaC"/>
    <property type="match status" value="1"/>
</dbReference>
<dbReference type="EMBL" id="CP013729">
    <property type="protein sequence ID" value="ALV06865.1"/>
    <property type="molecule type" value="Genomic_DNA"/>
</dbReference>
<dbReference type="Pfam" id="PF02627">
    <property type="entry name" value="CMD"/>
    <property type="match status" value="1"/>
</dbReference>
<dbReference type="OrthoDB" id="9793083at2"/>
<dbReference type="Proteomes" id="UP000060699">
    <property type="component" value="Chromosome"/>
</dbReference>
<dbReference type="PANTHER" id="PTHR33570:SF2">
    <property type="entry name" value="CARBOXYMUCONOLACTONE DECARBOXYLASE-LIKE DOMAIN-CONTAINING PROTEIN"/>
    <property type="match status" value="1"/>
</dbReference>
<name>A0A0U2U3R9_9BURK</name>
<dbReference type="InterPro" id="IPR003779">
    <property type="entry name" value="CMD-like"/>
</dbReference>
<dbReference type="RefSeq" id="WP_058935081.1">
    <property type="nucleotide sequence ID" value="NZ_CP013729.1"/>
</dbReference>
<reference evidence="1 2" key="1">
    <citation type="submission" date="2015-12" db="EMBL/GenBank/DDBJ databases">
        <title>Complete genome of Roseateles depolymerans KCTC 42856.</title>
        <authorList>
            <person name="Kim K.M."/>
        </authorList>
    </citation>
    <scope>NUCLEOTIDE SEQUENCE [LARGE SCALE GENOMIC DNA]</scope>
    <source>
        <strain evidence="1 2">KCTC 42856</strain>
    </source>
</reference>
<evidence type="ECO:0000313" key="2">
    <source>
        <dbReference type="Proteomes" id="UP000060699"/>
    </source>
</evidence>
<protein>
    <submittedName>
        <fullName evidence="1">4-carboxymuconolactone decarboxylase</fullName>
    </submittedName>
</protein>
<dbReference type="Gene3D" id="1.20.1290.10">
    <property type="entry name" value="AhpD-like"/>
    <property type="match status" value="1"/>
</dbReference>
<accession>A0A0U2U3R9</accession>
<dbReference type="SUPFAM" id="SSF69118">
    <property type="entry name" value="AhpD-like"/>
    <property type="match status" value="1"/>
</dbReference>
<dbReference type="InterPro" id="IPR012788">
    <property type="entry name" value="Decarb_PcaC"/>
</dbReference>
<dbReference type="InterPro" id="IPR052512">
    <property type="entry name" value="4CMD/NDH-1_regulator"/>
</dbReference>
<proteinExistence type="predicted"/>
<keyword evidence="2" id="KW-1185">Reference proteome</keyword>
<sequence>MTRPLAPKNQALFDAGLATRKAVLGDQVVDNALAHATDFTLDMQELVTQYCWGDVWNRPGLDRRTRSMLNLAMLTALNKPHELKLHVRGALNNGVTQDEIKEVLLQTAIYCGVPAAMDAFRTAAEVLKEADAARSHGAG</sequence>
<dbReference type="PANTHER" id="PTHR33570">
    <property type="entry name" value="4-CARBOXYMUCONOLACTONE DECARBOXYLASE FAMILY PROTEIN"/>
    <property type="match status" value="1"/>
</dbReference>
<organism evidence="1 2">
    <name type="scientific">Roseateles depolymerans</name>
    <dbReference type="NCBI Taxonomy" id="76731"/>
    <lineage>
        <taxon>Bacteria</taxon>
        <taxon>Pseudomonadati</taxon>
        <taxon>Pseudomonadota</taxon>
        <taxon>Betaproteobacteria</taxon>
        <taxon>Burkholderiales</taxon>
        <taxon>Sphaerotilaceae</taxon>
        <taxon>Roseateles</taxon>
    </lineage>
</organism>
<dbReference type="AlphaFoldDB" id="A0A0U2U3R9"/>
<dbReference type="InterPro" id="IPR029032">
    <property type="entry name" value="AhpD-like"/>
</dbReference>
<dbReference type="PATRIC" id="fig|76731.3.peg.2453"/>
<dbReference type="STRING" id="76731.RD2015_2395"/>
<gene>
    <name evidence="1" type="ORF">RD2015_2395</name>
</gene>
<dbReference type="KEGG" id="rdp:RD2015_2395"/>
<evidence type="ECO:0000313" key="1">
    <source>
        <dbReference type="EMBL" id="ALV06865.1"/>
    </source>
</evidence>